<dbReference type="InterPro" id="IPR051531">
    <property type="entry name" value="N-acetyltransferase"/>
</dbReference>
<proteinExistence type="predicted"/>
<dbReference type="Pfam" id="PF13302">
    <property type="entry name" value="Acetyltransf_3"/>
    <property type="match status" value="1"/>
</dbReference>
<dbReference type="EMBL" id="JACRSY010000008">
    <property type="protein sequence ID" value="MBC8579218.1"/>
    <property type="molecule type" value="Genomic_DNA"/>
</dbReference>
<evidence type="ECO:0000313" key="2">
    <source>
        <dbReference type="EMBL" id="MBC8579218.1"/>
    </source>
</evidence>
<feature type="domain" description="N-acetyltransferase" evidence="1">
    <location>
        <begin position="9"/>
        <end position="169"/>
    </location>
</feature>
<keyword evidence="3" id="KW-1185">Reference proteome</keyword>
<dbReference type="GO" id="GO:0016747">
    <property type="term" value="F:acyltransferase activity, transferring groups other than amino-acyl groups"/>
    <property type="evidence" value="ECO:0007669"/>
    <property type="project" value="InterPro"/>
</dbReference>
<dbReference type="RefSeq" id="WP_249332361.1">
    <property type="nucleotide sequence ID" value="NZ_JACRSY010000008.1"/>
</dbReference>
<dbReference type="PROSITE" id="PS51186">
    <property type="entry name" value="GNAT"/>
    <property type="match status" value="1"/>
</dbReference>
<organism evidence="2 3">
    <name type="scientific">Zhenhengia yiwuensis</name>
    <dbReference type="NCBI Taxonomy" id="2763666"/>
    <lineage>
        <taxon>Bacteria</taxon>
        <taxon>Bacillati</taxon>
        <taxon>Bacillota</taxon>
        <taxon>Clostridia</taxon>
        <taxon>Lachnospirales</taxon>
        <taxon>Lachnospiraceae</taxon>
        <taxon>Zhenhengia</taxon>
    </lineage>
</organism>
<dbReference type="PANTHER" id="PTHR43792">
    <property type="entry name" value="GNAT FAMILY, PUTATIVE (AFU_ORTHOLOGUE AFUA_3G00765)-RELATED-RELATED"/>
    <property type="match status" value="1"/>
</dbReference>
<comment type="caution">
    <text evidence="2">The sequence shown here is derived from an EMBL/GenBank/DDBJ whole genome shotgun (WGS) entry which is preliminary data.</text>
</comment>
<dbReference type="SUPFAM" id="SSF55729">
    <property type="entry name" value="Acyl-CoA N-acyltransferases (Nat)"/>
    <property type="match status" value="1"/>
</dbReference>
<name>A0A926IDZ2_9FIRM</name>
<gene>
    <name evidence="2" type="ORF">H8718_06720</name>
</gene>
<dbReference type="PANTHER" id="PTHR43792:SF1">
    <property type="entry name" value="N-ACETYLTRANSFERASE DOMAIN-CONTAINING PROTEIN"/>
    <property type="match status" value="1"/>
</dbReference>
<dbReference type="Proteomes" id="UP000655830">
    <property type="component" value="Unassembled WGS sequence"/>
</dbReference>
<dbReference type="InterPro" id="IPR000182">
    <property type="entry name" value="GNAT_dom"/>
</dbReference>
<sequence length="186" mass="21690">MKELITERLIIRPWKVTDLEDFYEYGSDPKVGPNAGWPTHTDIETSRKILESFVKREDVSAIVLKDKGKVIGGVGLHQIAPDRAYEKELQREIGYVVNSAYWGNGYATEVVKALLQYGFEELKLKSIWCAHFDWNERSRRVIKKCGFHYIHTKEETLPMLAYKVVTTHYYRLSKEEYKSLIRGIES</sequence>
<evidence type="ECO:0000259" key="1">
    <source>
        <dbReference type="PROSITE" id="PS51186"/>
    </source>
</evidence>
<dbReference type="Gene3D" id="3.40.630.30">
    <property type="match status" value="1"/>
</dbReference>
<dbReference type="InterPro" id="IPR016181">
    <property type="entry name" value="Acyl_CoA_acyltransferase"/>
</dbReference>
<protein>
    <submittedName>
        <fullName evidence="2">GNAT family N-acetyltransferase</fullName>
    </submittedName>
</protein>
<accession>A0A926IDZ2</accession>
<evidence type="ECO:0000313" key="3">
    <source>
        <dbReference type="Proteomes" id="UP000655830"/>
    </source>
</evidence>
<dbReference type="AlphaFoldDB" id="A0A926IDZ2"/>
<reference evidence="2" key="1">
    <citation type="submission" date="2020-08" db="EMBL/GenBank/DDBJ databases">
        <title>Genome public.</title>
        <authorList>
            <person name="Liu C."/>
            <person name="Sun Q."/>
        </authorList>
    </citation>
    <scope>NUCLEOTIDE SEQUENCE</scope>
    <source>
        <strain evidence="2">NSJ-12</strain>
    </source>
</reference>